<feature type="transmembrane region" description="Helical" evidence="1">
    <location>
        <begin position="80"/>
        <end position="108"/>
    </location>
</feature>
<keyword evidence="3" id="KW-1185">Reference proteome</keyword>
<proteinExistence type="predicted"/>
<feature type="transmembrane region" description="Helical" evidence="1">
    <location>
        <begin position="9"/>
        <end position="29"/>
    </location>
</feature>
<evidence type="ECO:0000313" key="3">
    <source>
        <dbReference type="Proteomes" id="UP000634134"/>
    </source>
</evidence>
<dbReference type="RefSeq" id="WP_194124201.1">
    <property type="nucleotide sequence ID" value="NZ_JACYGY010000002.1"/>
</dbReference>
<sequence>MKRLAVIRSFYLSFAFYTGLISLFSWFLLDMPVFEKFSRFLPLYLLMKIASGTVIWYYIRSNNPTRLFFYRNLSISELRLFLTAFAMDIMSFLIFIFCVHMIISIGIYSF</sequence>
<comment type="caution">
    <text evidence="2">The sequence shown here is derived from an EMBL/GenBank/DDBJ whole genome shotgun (WGS) entry which is preliminary data.</text>
</comment>
<accession>A0ABR9WK90</accession>
<feature type="transmembrane region" description="Helical" evidence="1">
    <location>
        <begin position="41"/>
        <end position="59"/>
    </location>
</feature>
<reference evidence="3" key="1">
    <citation type="submission" date="2023-07" db="EMBL/GenBank/DDBJ databases">
        <title>Dyadobacter sp. nov 'subterranea' isolated from contaminted grondwater.</title>
        <authorList>
            <person name="Szabo I."/>
            <person name="Al-Omari J."/>
            <person name="Szerdahelyi S.G."/>
            <person name="Rado J."/>
        </authorList>
    </citation>
    <scope>NUCLEOTIDE SEQUENCE [LARGE SCALE GENOMIC DNA]</scope>
    <source>
        <strain evidence="3">UP-52</strain>
    </source>
</reference>
<organism evidence="2 3">
    <name type="scientific">Dyadobacter subterraneus</name>
    <dbReference type="NCBI Taxonomy" id="2773304"/>
    <lineage>
        <taxon>Bacteria</taxon>
        <taxon>Pseudomonadati</taxon>
        <taxon>Bacteroidota</taxon>
        <taxon>Cytophagia</taxon>
        <taxon>Cytophagales</taxon>
        <taxon>Spirosomataceae</taxon>
        <taxon>Dyadobacter</taxon>
    </lineage>
</organism>
<dbReference type="Proteomes" id="UP000634134">
    <property type="component" value="Unassembled WGS sequence"/>
</dbReference>
<evidence type="ECO:0000256" key="1">
    <source>
        <dbReference type="SAM" id="Phobius"/>
    </source>
</evidence>
<keyword evidence="1" id="KW-0812">Transmembrane</keyword>
<keyword evidence="1" id="KW-1133">Transmembrane helix</keyword>
<protein>
    <submittedName>
        <fullName evidence="2">Uncharacterized protein</fullName>
    </submittedName>
</protein>
<gene>
    <name evidence="2" type="ORF">IEE83_29000</name>
</gene>
<name>A0ABR9WK90_9BACT</name>
<dbReference type="EMBL" id="JACYGY010000002">
    <property type="protein sequence ID" value="MBE9465927.1"/>
    <property type="molecule type" value="Genomic_DNA"/>
</dbReference>
<keyword evidence="1" id="KW-0472">Membrane</keyword>
<evidence type="ECO:0000313" key="2">
    <source>
        <dbReference type="EMBL" id="MBE9465927.1"/>
    </source>
</evidence>